<dbReference type="InterPro" id="IPR032710">
    <property type="entry name" value="NTF2-like_dom_sf"/>
</dbReference>
<dbReference type="RefSeq" id="WP_115900513.1">
    <property type="nucleotide sequence ID" value="NZ_QUNS01000002.1"/>
</dbReference>
<sequence>MNKSEVAKKYLEHLENGNIEKVIDLFSNKGIVESPIYGVKKADEFYRELNNDTSNSELFQKGIFEQNDSNNLALYFTYKWTLKNNEKVEFDVVDIIELDSENKITKLKIIYDTVISRKLVNDLNE</sequence>
<dbReference type="AlphaFoldDB" id="A0A3E0I8B0"/>
<comment type="caution">
    <text evidence="1">The sequence shown here is derived from an EMBL/GenBank/DDBJ whole genome shotgun (WGS) entry which is preliminary data.</text>
</comment>
<gene>
    <name evidence="1" type="ORF">C7448_102405</name>
</gene>
<dbReference type="EMBL" id="QUNS01000002">
    <property type="protein sequence ID" value="REH54877.1"/>
    <property type="molecule type" value="Genomic_DNA"/>
</dbReference>
<evidence type="ECO:0008006" key="3">
    <source>
        <dbReference type="Google" id="ProtNLM"/>
    </source>
</evidence>
<dbReference type="Proteomes" id="UP000256884">
    <property type="component" value="Unassembled WGS sequence"/>
</dbReference>
<name>A0A3E0I8B0_9FLAO</name>
<accession>A0A3E0I8B0</accession>
<reference evidence="1 2" key="1">
    <citation type="submission" date="2018-08" db="EMBL/GenBank/DDBJ databases">
        <title>Genomic Encyclopedia of Type Strains, Phase IV (KMG-IV): sequencing the most valuable type-strain genomes for metagenomic binning, comparative biology and taxonomic classification.</title>
        <authorList>
            <person name="Goeker M."/>
        </authorList>
    </citation>
    <scope>NUCLEOTIDE SEQUENCE [LARGE SCALE GENOMIC DNA]</scope>
    <source>
        <strain evidence="1 2">DSM 18841</strain>
    </source>
</reference>
<dbReference type="Gene3D" id="3.10.450.50">
    <property type="match status" value="1"/>
</dbReference>
<keyword evidence="2" id="KW-1185">Reference proteome</keyword>
<evidence type="ECO:0000313" key="2">
    <source>
        <dbReference type="Proteomes" id="UP000256884"/>
    </source>
</evidence>
<dbReference type="SUPFAM" id="SSF54427">
    <property type="entry name" value="NTF2-like"/>
    <property type="match status" value="1"/>
</dbReference>
<dbReference type="OrthoDB" id="459617at2"/>
<protein>
    <recommendedName>
        <fullName evidence="3">SnoaL-like protein</fullName>
    </recommendedName>
</protein>
<organism evidence="1 2">
    <name type="scientific">Tenacibaculum gallaicum</name>
    <dbReference type="NCBI Taxonomy" id="561505"/>
    <lineage>
        <taxon>Bacteria</taxon>
        <taxon>Pseudomonadati</taxon>
        <taxon>Bacteroidota</taxon>
        <taxon>Flavobacteriia</taxon>
        <taxon>Flavobacteriales</taxon>
        <taxon>Flavobacteriaceae</taxon>
        <taxon>Tenacibaculum</taxon>
    </lineage>
</organism>
<proteinExistence type="predicted"/>
<evidence type="ECO:0000313" key="1">
    <source>
        <dbReference type="EMBL" id="REH54877.1"/>
    </source>
</evidence>